<evidence type="ECO:0008006" key="3">
    <source>
        <dbReference type="Google" id="ProtNLM"/>
    </source>
</evidence>
<evidence type="ECO:0000313" key="2">
    <source>
        <dbReference type="Proteomes" id="UP000182894"/>
    </source>
</evidence>
<dbReference type="Pfam" id="PF06980">
    <property type="entry name" value="DUF1302"/>
    <property type="match status" value="1"/>
</dbReference>
<dbReference type="RefSeq" id="WP_074749497.1">
    <property type="nucleotide sequence ID" value="NZ_FNCO01000001.1"/>
</dbReference>
<reference evidence="2" key="1">
    <citation type="submission" date="2016-10" db="EMBL/GenBank/DDBJ databases">
        <authorList>
            <person name="Varghese N."/>
            <person name="Submissions S."/>
        </authorList>
    </citation>
    <scope>NUCLEOTIDE SEQUENCE [LARGE SCALE GENOMIC DNA]</scope>
    <source>
        <strain evidence="2">ATCC 700689</strain>
    </source>
</reference>
<dbReference type="Proteomes" id="UP000182894">
    <property type="component" value="Unassembled WGS sequence"/>
</dbReference>
<name>A0A1G7RID4_9PSED</name>
<keyword evidence="2" id="KW-1185">Reference proteome</keyword>
<sequence>MATHKGARANSRPTFARHPLVFALTAVFGGVPLVQAFDFDTGNPDIRTRWDNTLKYSSAWRTKSASSQLTNSSTSVNGDDGDRNFGKGLISSRLDLLSEFDISYQNFGARVSGAAWYDDVYNKQNDNNSPGTVNSVSVNYDHFTDRTRNLHGRQAELLDAFIYGKGDLGEMPVSGRIGQYAMQWGESLFYGMNGIAGGMAPIDVVKGVSVPNTQFKELIRPVNQMSGQLQITPDVSIGAYYQFEWEANRLPGSGSYFSSFDSIGEGNERLFVGAPLFPGAQPLAFYHGADKQAKDSGQGGVQVKWRTENYDFGVYAIRFHDKNPQLLVRPDFANLNPLTGDAGEYSWVYGEGIKALGASFSTTVDAFNIAGEMSTRWDQPLASTNQRTLLPGEGISNEADDALYATGRTLHANLSWLATLSPNFLAQETSFLGEFAWNRTLSVTRNPDAVDHNADRDAWSFRTVYEPMYRQAFSGMDISVPFGVSFTHGASESLGTAFGTDRGGDINIGVKGNYLNTWNLGLTYTHYYGPANTFLDASNNYTFEQSLKDRDFVAFSVSRTF</sequence>
<dbReference type="STRING" id="89065.SAMN05216605_101152"/>
<proteinExistence type="predicted"/>
<dbReference type="EMBL" id="FNCO01000001">
    <property type="protein sequence ID" value="SDG10405.1"/>
    <property type="molecule type" value="Genomic_DNA"/>
</dbReference>
<organism evidence="1 2">
    <name type="scientific">Pseudomonas abietaniphila</name>
    <dbReference type="NCBI Taxonomy" id="89065"/>
    <lineage>
        <taxon>Bacteria</taxon>
        <taxon>Pseudomonadati</taxon>
        <taxon>Pseudomonadota</taxon>
        <taxon>Gammaproteobacteria</taxon>
        <taxon>Pseudomonadales</taxon>
        <taxon>Pseudomonadaceae</taxon>
        <taxon>Pseudomonas</taxon>
    </lineage>
</organism>
<evidence type="ECO:0000313" key="1">
    <source>
        <dbReference type="EMBL" id="SDG10405.1"/>
    </source>
</evidence>
<accession>A0A1G7RID4</accession>
<dbReference type="AlphaFoldDB" id="A0A1G7RID4"/>
<dbReference type="InterPro" id="IPR010727">
    <property type="entry name" value="DUF1302"/>
</dbReference>
<protein>
    <recommendedName>
        <fullName evidence="3">DUF1302 domain-containing protein</fullName>
    </recommendedName>
</protein>
<dbReference type="OrthoDB" id="7052179at2"/>
<gene>
    <name evidence="1" type="ORF">SAMN05216605_101152</name>
</gene>